<dbReference type="GO" id="GO:0000976">
    <property type="term" value="F:transcription cis-regulatory region binding"/>
    <property type="evidence" value="ECO:0007669"/>
    <property type="project" value="TreeGrafter"/>
</dbReference>
<keyword evidence="3 6" id="KW-0238">DNA-binding</keyword>
<proteinExistence type="inferred from homology"/>
<reference evidence="6" key="1">
    <citation type="submission" date="2023-07" db="EMBL/GenBank/DDBJ databases">
        <title>Genomic Encyclopedia of Type Strains, Phase IV (KMG-IV): sequencing the most valuable type-strain genomes for metagenomic binning, comparative biology and taxonomic classification.</title>
        <authorList>
            <person name="Goeker M."/>
        </authorList>
    </citation>
    <scope>NUCLEOTIDE SEQUENCE</scope>
    <source>
        <strain evidence="6">DSM 19659</strain>
    </source>
</reference>
<keyword evidence="4" id="KW-0804">Transcription</keyword>
<dbReference type="GO" id="GO:0003700">
    <property type="term" value="F:DNA-binding transcription factor activity"/>
    <property type="evidence" value="ECO:0007669"/>
    <property type="project" value="InterPro"/>
</dbReference>
<dbReference type="PANTHER" id="PTHR30126">
    <property type="entry name" value="HTH-TYPE TRANSCRIPTIONAL REGULATOR"/>
    <property type="match status" value="1"/>
</dbReference>
<dbReference type="InterPro" id="IPR005119">
    <property type="entry name" value="LysR_subst-bd"/>
</dbReference>
<evidence type="ECO:0000259" key="5">
    <source>
        <dbReference type="PROSITE" id="PS50931"/>
    </source>
</evidence>
<dbReference type="Pfam" id="PF03466">
    <property type="entry name" value="LysR_substrate"/>
    <property type="match status" value="1"/>
</dbReference>
<dbReference type="Gene3D" id="1.10.10.10">
    <property type="entry name" value="Winged helix-like DNA-binding domain superfamily/Winged helix DNA-binding domain"/>
    <property type="match status" value="1"/>
</dbReference>
<dbReference type="InterPro" id="IPR036390">
    <property type="entry name" value="WH_DNA-bd_sf"/>
</dbReference>
<dbReference type="EMBL" id="JAUSTO010000002">
    <property type="protein sequence ID" value="MDQ0151648.1"/>
    <property type="molecule type" value="Genomic_DNA"/>
</dbReference>
<comment type="similarity">
    <text evidence="1">Belongs to the LysR transcriptional regulatory family.</text>
</comment>
<evidence type="ECO:0000256" key="1">
    <source>
        <dbReference type="ARBA" id="ARBA00009437"/>
    </source>
</evidence>
<sequence>MKINQQMFLLAVEEMNFTRAAQRACVTQQCLSNHISRLEEEYRVKLFDRRPKLVLTDAGRRLYESLLQIQRIEEAVKLQLSSDYQFMTGALRFGAHTSRSQVLLPPVIRDFREMFPNVHVCISSGQSSQFRRDVMEGHLDLALTVNAKPIRHMAQESIGEERIYLIAAEELLQKRIGSWDVSRKSITVEELAMLPMTCNPNVSTLQDVVENFLMKKGIVQNIVCHVGDYQTQMELCRLRQTAFFCPEGFLLGKDLFQNRRDVSEQVRILSVEDLVETVRLDLISNSLHYHPVYFTEFSRIFHRTYMNYMAAVRKKVAAFF</sequence>
<dbReference type="Proteomes" id="UP001241537">
    <property type="component" value="Unassembled WGS sequence"/>
</dbReference>
<dbReference type="PROSITE" id="PS50931">
    <property type="entry name" value="HTH_LYSR"/>
    <property type="match status" value="1"/>
</dbReference>
<evidence type="ECO:0000313" key="6">
    <source>
        <dbReference type="EMBL" id="MDQ0151648.1"/>
    </source>
</evidence>
<name>A0AAE3V8I4_9FIRM</name>
<dbReference type="AlphaFoldDB" id="A0AAE3V8I4"/>
<comment type="caution">
    <text evidence="6">The sequence shown here is derived from an EMBL/GenBank/DDBJ whole genome shotgun (WGS) entry which is preliminary data.</text>
</comment>
<protein>
    <submittedName>
        <fullName evidence="6">DNA-binding transcriptional LysR family regulator</fullName>
    </submittedName>
</protein>
<organism evidence="6 7">
    <name type="scientific">Moryella indoligenes</name>
    <dbReference type="NCBI Taxonomy" id="371674"/>
    <lineage>
        <taxon>Bacteria</taxon>
        <taxon>Bacillati</taxon>
        <taxon>Bacillota</taxon>
        <taxon>Clostridia</taxon>
        <taxon>Lachnospirales</taxon>
        <taxon>Lachnospiraceae</taxon>
        <taxon>Moryella</taxon>
    </lineage>
</organism>
<evidence type="ECO:0000313" key="7">
    <source>
        <dbReference type="Proteomes" id="UP001241537"/>
    </source>
</evidence>
<accession>A0AAE3V8I4</accession>
<evidence type="ECO:0000256" key="3">
    <source>
        <dbReference type="ARBA" id="ARBA00023125"/>
    </source>
</evidence>
<dbReference type="Gene3D" id="3.40.190.290">
    <property type="match status" value="1"/>
</dbReference>
<gene>
    <name evidence="6" type="ORF">J2S20_000328</name>
</gene>
<dbReference type="CDD" id="cd05466">
    <property type="entry name" value="PBP2_LTTR_substrate"/>
    <property type="match status" value="1"/>
</dbReference>
<dbReference type="InterPro" id="IPR000847">
    <property type="entry name" value="LysR_HTH_N"/>
</dbReference>
<dbReference type="PANTHER" id="PTHR30126:SF40">
    <property type="entry name" value="HTH-TYPE TRANSCRIPTIONAL REGULATOR GLTR"/>
    <property type="match status" value="1"/>
</dbReference>
<keyword evidence="7" id="KW-1185">Reference proteome</keyword>
<dbReference type="PRINTS" id="PR00039">
    <property type="entry name" value="HTHLYSR"/>
</dbReference>
<dbReference type="SUPFAM" id="SSF53850">
    <property type="entry name" value="Periplasmic binding protein-like II"/>
    <property type="match status" value="1"/>
</dbReference>
<dbReference type="SUPFAM" id="SSF46785">
    <property type="entry name" value="Winged helix' DNA-binding domain"/>
    <property type="match status" value="1"/>
</dbReference>
<dbReference type="Pfam" id="PF00126">
    <property type="entry name" value="HTH_1"/>
    <property type="match status" value="1"/>
</dbReference>
<feature type="domain" description="HTH lysR-type" evidence="5">
    <location>
        <begin position="1"/>
        <end position="56"/>
    </location>
</feature>
<keyword evidence="2" id="KW-0805">Transcription regulation</keyword>
<dbReference type="InterPro" id="IPR036388">
    <property type="entry name" value="WH-like_DNA-bd_sf"/>
</dbReference>
<dbReference type="RefSeq" id="WP_307252366.1">
    <property type="nucleotide sequence ID" value="NZ_JAUSTO010000002.1"/>
</dbReference>
<evidence type="ECO:0000256" key="2">
    <source>
        <dbReference type="ARBA" id="ARBA00023015"/>
    </source>
</evidence>
<evidence type="ECO:0000256" key="4">
    <source>
        <dbReference type="ARBA" id="ARBA00023163"/>
    </source>
</evidence>